<feature type="region of interest" description="Disordered" evidence="1">
    <location>
        <begin position="26"/>
        <end position="60"/>
    </location>
</feature>
<accession>A0A023C076</accession>
<dbReference type="RefSeq" id="WP_034237652.1">
    <property type="nucleotide sequence ID" value="NZ_AQRA01000001.1"/>
</dbReference>
<name>A0A023C076_9FLAO</name>
<keyword evidence="3" id="KW-1185">Reference proteome</keyword>
<protein>
    <submittedName>
        <fullName evidence="2">Uncharacterized protein</fullName>
    </submittedName>
</protein>
<gene>
    <name evidence="2" type="ORF">ATO12_00520</name>
</gene>
<dbReference type="Proteomes" id="UP000023541">
    <property type="component" value="Unassembled WGS sequence"/>
</dbReference>
<evidence type="ECO:0000313" key="2">
    <source>
        <dbReference type="EMBL" id="EZH75293.1"/>
    </source>
</evidence>
<sequence>MVTFLIILASLIVFNFVLLKLSMQSVDTDKKKSKTQKVQINSVSDQSSDKSKSSKIPNAA</sequence>
<evidence type="ECO:0000313" key="3">
    <source>
        <dbReference type="Proteomes" id="UP000023541"/>
    </source>
</evidence>
<dbReference type="AlphaFoldDB" id="A0A023C076"/>
<dbReference type="eggNOG" id="ENOG5030098">
    <property type="taxonomic scope" value="Bacteria"/>
</dbReference>
<comment type="caution">
    <text evidence="2">The sequence shown here is derived from an EMBL/GenBank/DDBJ whole genome shotgun (WGS) entry which is preliminary data.</text>
</comment>
<reference evidence="2 3" key="1">
    <citation type="submission" date="2014-04" db="EMBL/GenBank/DDBJ databases">
        <title>Aquimarina sp. 22II-S11-z7 Genome Sequencing.</title>
        <authorList>
            <person name="Lai Q."/>
        </authorList>
    </citation>
    <scope>NUCLEOTIDE SEQUENCE [LARGE SCALE GENOMIC DNA]</scope>
    <source>
        <strain evidence="2 3">22II-S11-z7</strain>
    </source>
</reference>
<dbReference type="EMBL" id="AQRA01000001">
    <property type="protein sequence ID" value="EZH75293.1"/>
    <property type="molecule type" value="Genomic_DNA"/>
</dbReference>
<dbReference type="OrthoDB" id="1165014at2"/>
<proteinExistence type="predicted"/>
<organism evidence="2 3">
    <name type="scientific">Aquimarina atlantica</name>
    <dbReference type="NCBI Taxonomy" id="1317122"/>
    <lineage>
        <taxon>Bacteria</taxon>
        <taxon>Pseudomonadati</taxon>
        <taxon>Bacteroidota</taxon>
        <taxon>Flavobacteriia</taxon>
        <taxon>Flavobacteriales</taxon>
        <taxon>Flavobacteriaceae</taxon>
        <taxon>Aquimarina</taxon>
    </lineage>
</organism>
<evidence type="ECO:0000256" key="1">
    <source>
        <dbReference type="SAM" id="MobiDB-lite"/>
    </source>
</evidence>